<protein>
    <submittedName>
        <fullName evidence="1">Histidinol-phosphate aminotransferase</fullName>
    </submittedName>
</protein>
<dbReference type="EMBL" id="NJAI01000002">
    <property type="protein sequence ID" value="PHM56202.1"/>
    <property type="molecule type" value="Genomic_DNA"/>
</dbReference>
<dbReference type="AlphaFoldDB" id="A0A2G0QAF5"/>
<dbReference type="Proteomes" id="UP000225433">
    <property type="component" value="Unassembled WGS sequence"/>
</dbReference>
<keyword evidence="1" id="KW-0032">Aminotransferase</keyword>
<dbReference type="GO" id="GO:0008483">
    <property type="term" value="F:transaminase activity"/>
    <property type="evidence" value="ECO:0007669"/>
    <property type="project" value="UniProtKB-KW"/>
</dbReference>
<evidence type="ECO:0000313" key="2">
    <source>
        <dbReference type="Proteomes" id="UP000225433"/>
    </source>
</evidence>
<gene>
    <name evidence="1" type="ORF">Xhom_01685</name>
</gene>
<comment type="caution">
    <text evidence="1">The sequence shown here is derived from an EMBL/GenBank/DDBJ whole genome shotgun (WGS) entry which is preliminary data.</text>
</comment>
<accession>A0A2G0QAF5</accession>
<name>A0A2G0QAF5_XENHO</name>
<organism evidence="1 2">
    <name type="scientific">Xenorhabdus hominickii</name>
    <dbReference type="NCBI Taxonomy" id="351679"/>
    <lineage>
        <taxon>Bacteria</taxon>
        <taxon>Pseudomonadati</taxon>
        <taxon>Pseudomonadota</taxon>
        <taxon>Gammaproteobacteria</taxon>
        <taxon>Enterobacterales</taxon>
        <taxon>Morganellaceae</taxon>
        <taxon>Xenorhabdus</taxon>
    </lineage>
</organism>
<keyword evidence="1" id="KW-0808">Transferase</keyword>
<sequence>MSVEGKPLRQLKVAENSPKMVEQAVITASGIHSTSYNFTEGTVPYNLDTVILAPSL</sequence>
<reference evidence="1 2" key="1">
    <citation type="journal article" date="2017" name="Nat. Microbiol.">
        <title>Natural product diversity associated with the nematode symbionts Photorhabdus and Xenorhabdus.</title>
        <authorList>
            <person name="Tobias N.J."/>
            <person name="Wolff H."/>
            <person name="Djahanschiri B."/>
            <person name="Grundmann F."/>
            <person name="Kronenwerth M."/>
            <person name="Shi Y.M."/>
            <person name="Simonyi S."/>
            <person name="Grun P."/>
            <person name="Shapiro-Ilan D."/>
            <person name="Pidot S.J."/>
            <person name="Stinear T.P."/>
            <person name="Ebersberger I."/>
            <person name="Bode H.B."/>
        </authorList>
    </citation>
    <scope>NUCLEOTIDE SEQUENCE [LARGE SCALE GENOMIC DNA]</scope>
    <source>
        <strain evidence="1 2">DSM 17903</strain>
    </source>
</reference>
<proteinExistence type="predicted"/>
<evidence type="ECO:0000313" key="1">
    <source>
        <dbReference type="EMBL" id="PHM56202.1"/>
    </source>
</evidence>